<dbReference type="Pfam" id="PF06073">
    <property type="entry name" value="DUF934"/>
    <property type="match status" value="1"/>
</dbReference>
<accession>A0A1Y6CIU9</accession>
<name>A0A1Y6CIU9_9PROT</name>
<dbReference type="AlphaFoldDB" id="A0A1Y6CIU9"/>
<organism evidence="1 2">
    <name type="scientific">Tistlia consotensis USBA 355</name>
    <dbReference type="NCBI Taxonomy" id="560819"/>
    <lineage>
        <taxon>Bacteria</taxon>
        <taxon>Pseudomonadati</taxon>
        <taxon>Pseudomonadota</taxon>
        <taxon>Alphaproteobacteria</taxon>
        <taxon>Rhodospirillales</taxon>
        <taxon>Rhodovibrionaceae</taxon>
        <taxon>Tistlia</taxon>
    </lineage>
</organism>
<proteinExistence type="predicted"/>
<keyword evidence="2" id="KW-1185">Reference proteome</keyword>
<dbReference type="Proteomes" id="UP000192917">
    <property type="component" value="Unassembled WGS sequence"/>
</dbReference>
<sequence>MPLLDRHGWRDDPFERLENGLVAAAGSVLVPWAVVAEALASRRPGQALGVEVANDLDPAALRPQLAGLDLVSIVFPSYADGRGFSLARRLRRLGFERRLRARGPLIADQLADALACGFDEIELDEASAGRQPIEQWLRAAEAFTANYQRGYATTESILERRRARRNAPDRETAGAF</sequence>
<evidence type="ECO:0000313" key="2">
    <source>
        <dbReference type="Proteomes" id="UP000192917"/>
    </source>
</evidence>
<dbReference type="RefSeq" id="WP_085125360.1">
    <property type="nucleotide sequence ID" value="NZ_FWZX01000027.1"/>
</dbReference>
<gene>
    <name evidence="1" type="ORF">SAMN05428998_12711</name>
</gene>
<protein>
    <submittedName>
        <fullName evidence="1">Uncharacterized conserved protein, DUF934 family</fullName>
    </submittedName>
</protein>
<dbReference type="EMBL" id="FWZX01000027">
    <property type="protein sequence ID" value="SMF67122.1"/>
    <property type="molecule type" value="Genomic_DNA"/>
</dbReference>
<reference evidence="1 2" key="1">
    <citation type="submission" date="2017-04" db="EMBL/GenBank/DDBJ databases">
        <authorList>
            <person name="Afonso C.L."/>
            <person name="Miller P.J."/>
            <person name="Scott M.A."/>
            <person name="Spackman E."/>
            <person name="Goraichik I."/>
            <person name="Dimitrov K.M."/>
            <person name="Suarez D.L."/>
            <person name="Swayne D.E."/>
        </authorList>
    </citation>
    <scope>NUCLEOTIDE SEQUENCE [LARGE SCALE GENOMIC DNA]</scope>
    <source>
        <strain evidence="1 2">USBA 355</strain>
    </source>
</reference>
<evidence type="ECO:0000313" key="1">
    <source>
        <dbReference type="EMBL" id="SMF67122.1"/>
    </source>
</evidence>
<dbReference type="STRING" id="560819.SAMN05428998_12711"/>
<dbReference type="InterPro" id="IPR008318">
    <property type="entry name" value="UCP030820"/>
</dbReference>